<dbReference type="EMBL" id="JXNT01000010">
    <property type="protein sequence ID" value="ODM16703.1"/>
    <property type="molecule type" value="Genomic_DNA"/>
</dbReference>
<comment type="caution">
    <text evidence="1">The sequence shown here is derived from an EMBL/GenBank/DDBJ whole genome shotgun (WGS) entry which is preliminary data.</text>
</comment>
<keyword evidence="2" id="KW-1185">Reference proteome</keyword>
<dbReference type="STRING" id="573508.A0A1E3B6W7"/>
<dbReference type="VEuPathDB" id="FungiDB:SI65_07668"/>
<dbReference type="AlphaFoldDB" id="A0A1E3B6W7"/>
<name>A0A1E3B6W7_ASPCR</name>
<proteinExistence type="predicted"/>
<accession>A0A1E3B6W7</accession>
<gene>
    <name evidence="1" type="ORF">SI65_07668</name>
</gene>
<evidence type="ECO:0000313" key="2">
    <source>
        <dbReference type="Proteomes" id="UP000094569"/>
    </source>
</evidence>
<reference evidence="1 2" key="1">
    <citation type="journal article" date="2016" name="BMC Genomics">
        <title>Comparative genomic and transcriptomic analyses of the Fuzhuan brick tea-fermentation fungus Aspergillus cristatus.</title>
        <authorList>
            <person name="Ge Y."/>
            <person name="Wang Y."/>
            <person name="Liu Y."/>
            <person name="Tan Y."/>
            <person name="Ren X."/>
            <person name="Zhang X."/>
            <person name="Hyde K.D."/>
            <person name="Liu Y."/>
            <person name="Liu Z."/>
        </authorList>
    </citation>
    <scope>NUCLEOTIDE SEQUENCE [LARGE SCALE GENOMIC DNA]</scope>
    <source>
        <strain evidence="1 2">GZAAS20.1005</strain>
    </source>
</reference>
<organism evidence="1 2">
    <name type="scientific">Aspergillus cristatus</name>
    <name type="common">Chinese Fuzhuan brick tea-fermentation fungus</name>
    <name type="synonym">Eurotium cristatum</name>
    <dbReference type="NCBI Taxonomy" id="573508"/>
    <lineage>
        <taxon>Eukaryota</taxon>
        <taxon>Fungi</taxon>
        <taxon>Dikarya</taxon>
        <taxon>Ascomycota</taxon>
        <taxon>Pezizomycotina</taxon>
        <taxon>Eurotiomycetes</taxon>
        <taxon>Eurotiomycetidae</taxon>
        <taxon>Eurotiales</taxon>
        <taxon>Aspergillaceae</taxon>
        <taxon>Aspergillus</taxon>
        <taxon>Aspergillus subgen. Aspergillus</taxon>
    </lineage>
</organism>
<evidence type="ECO:0008006" key="3">
    <source>
        <dbReference type="Google" id="ProtNLM"/>
    </source>
</evidence>
<dbReference type="Proteomes" id="UP000094569">
    <property type="component" value="Unassembled WGS sequence"/>
</dbReference>
<protein>
    <recommendedName>
        <fullName evidence="3">HNH nuclease domain-containing protein</fullName>
    </recommendedName>
</protein>
<evidence type="ECO:0000313" key="1">
    <source>
        <dbReference type="EMBL" id="ODM16703.1"/>
    </source>
</evidence>
<dbReference type="OrthoDB" id="2142759at2759"/>
<sequence>MGSKHIGPSGLFSAQNGILLKDSVRSFFDLFLVSVSPDHGHKIVCFTQDLEQVGGRVLSSTTRLAQNQNLTVSDDILRWHFHQCSLTNMKGTGQRMWDLSTSEDDSIDTLLDDPDAAEIIDVDMRNRLGPYVEVDGVD</sequence>